<sequence length="68" mass="7506">MSHMCVRFCCVVFMECWAQFAEKGEICGGYAGTPCNKGLSCDYSLGTAGRCRSGGFLAIFHAPRDDRW</sequence>
<protein>
    <recommendedName>
        <fullName evidence="4">Secreted protein</fullName>
    </recommendedName>
</protein>
<evidence type="ECO:0008006" key="4">
    <source>
        <dbReference type="Google" id="ProtNLM"/>
    </source>
</evidence>
<accession>A0A9D4F963</accession>
<keyword evidence="3" id="KW-1185">Reference proteome</keyword>
<comment type="caution">
    <text evidence="2">The sequence shown here is derived from an EMBL/GenBank/DDBJ whole genome shotgun (WGS) entry which is preliminary data.</text>
</comment>
<dbReference type="EMBL" id="JAIWYP010000007">
    <property type="protein sequence ID" value="KAH3792311.1"/>
    <property type="molecule type" value="Genomic_DNA"/>
</dbReference>
<gene>
    <name evidence="2" type="ORF">DPMN_145805</name>
</gene>
<reference evidence="2" key="1">
    <citation type="journal article" date="2019" name="bioRxiv">
        <title>The Genome of the Zebra Mussel, Dreissena polymorpha: A Resource for Invasive Species Research.</title>
        <authorList>
            <person name="McCartney M.A."/>
            <person name="Auch B."/>
            <person name="Kono T."/>
            <person name="Mallez S."/>
            <person name="Zhang Y."/>
            <person name="Obille A."/>
            <person name="Becker A."/>
            <person name="Abrahante J.E."/>
            <person name="Garbe J."/>
            <person name="Badalamenti J.P."/>
            <person name="Herman A."/>
            <person name="Mangelson H."/>
            <person name="Liachko I."/>
            <person name="Sullivan S."/>
            <person name="Sone E.D."/>
            <person name="Koren S."/>
            <person name="Silverstein K.A.T."/>
            <person name="Beckman K.B."/>
            <person name="Gohl D.M."/>
        </authorList>
    </citation>
    <scope>NUCLEOTIDE SEQUENCE</scope>
    <source>
        <strain evidence="2">Duluth1</strain>
        <tissue evidence="2">Whole animal</tissue>
    </source>
</reference>
<proteinExistence type="predicted"/>
<organism evidence="2 3">
    <name type="scientific">Dreissena polymorpha</name>
    <name type="common">Zebra mussel</name>
    <name type="synonym">Mytilus polymorpha</name>
    <dbReference type="NCBI Taxonomy" id="45954"/>
    <lineage>
        <taxon>Eukaryota</taxon>
        <taxon>Metazoa</taxon>
        <taxon>Spiralia</taxon>
        <taxon>Lophotrochozoa</taxon>
        <taxon>Mollusca</taxon>
        <taxon>Bivalvia</taxon>
        <taxon>Autobranchia</taxon>
        <taxon>Heteroconchia</taxon>
        <taxon>Euheterodonta</taxon>
        <taxon>Imparidentia</taxon>
        <taxon>Neoheterodontei</taxon>
        <taxon>Myida</taxon>
        <taxon>Dreissenoidea</taxon>
        <taxon>Dreissenidae</taxon>
        <taxon>Dreissena</taxon>
    </lineage>
</organism>
<evidence type="ECO:0000256" key="1">
    <source>
        <dbReference type="SAM" id="SignalP"/>
    </source>
</evidence>
<evidence type="ECO:0000313" key="3">
    <source>
        <dbReference type="Proteomes" id="UP000828390"/>
    </source>
</evidence>
<dbReference type="Proteomes" id="UP000828390">
    <property type="component" value="Unassembled WGS sequence"/>
</dbReference>
<dbReference type="AlphaFoldDB" id="A0A9D4F963"/>
<reference evidence="2" key="2">
    <citation type="submission" date="2020-11" db="EMBL/GenBank/DDBJ databases">
        <authorList>
            <person name="McCartney M.A."/>
            <person name="Auch B."/>
            <person name="Kono T."/>
            <person name="Mallez S."/>
            <person name="Becker A."/>
            <person name="Gohl D.M."/>
            <person name="Silverstein K.A.T."/>
            <person name="Koren S."/>
            <person name="Bechman K.B."/>
            <person name="Herman A."/>
            <person name="Abrahante J.E."/>
            <person name="Garbe J."/>
        </authorList>
    </citation>
    <scope>NUCLEOTIDE SEQUENCE</scope>
    <source>
        <strain evidence="2">Duluth1</strain>
        <tissue evidence="2">Whole animal</tissue>
    </source>
</reference>
<evidence type="ECO:0000313" key="2">
    <source>
        <dbReference type="EMBL" id="KAH3792311.1"/>
    </source>
</evidence>
<keyword evidence="1" id="KW-0732">Signal</keyword>
<name>A0A9D4F963_DREPO</name>
<feature type="chain" id="PRO_5039216192" description="Secreted protein" evidence="1">
    <location>
        <begin position="19"/>
        <end position="68"/>
    </location>
</feature>
<feature type="signal peptide" evidence="1">
    <location>
        <begin position="1"/>
        <end position="18"/>
    </location>
</feature>